<keyword evidence="4 5" id="KW-0413">Isomerase</keyword>
<dbReference type="InterPro" id="IPR032819">
    <property type="entry name" value="TruB_C"/>
</dbReference>
<dbReference type="Pfam" id="PF16198">
    <property type="entry name" value="TruB_C_2"/>
    <property type="match status" value="1"/>
</dbReference>
<comment type="similarity">
    <text evidence="2 5">Belongs to the pseudouridine synthase TruB family. Type 1 subfamily.</text>
</comment>
<evidence type="ECO:0000256" key="3">
    <source>
        <dbReference type="ARBA" id="ARBA00022694"/>
    </source>
</evidence>
<dbReference type="NCBIfam" id="TIGR00431">
    <property type="entry name" value="TruB"/>
    <property type="match status" value="1"/>
</dbReference>
<evidence type="ECO:0000313" key="8">
    <source>
        <dbReference type="EMBL" id="ATY84985.1"/>
    </source>
</evidence>
<dbReference type="GO" id="GO:0003723">
    <property type="term" value="F:RNA binding"/>
    <property type="evidence" value="ECO:0007669"/>
    <property type="project" value="InterPro"/>
</dbReference>
<evidence type="ECO:0000259" key="6">
    <source>
        <dbReference type="Pfam" id="PF01509"/>
    </source>
</evidence>
<feature type="domain" description="tRNA pseudouridylate synthase B C-terminal" evidence="7">
    <location>
        <begin position="176"/>
        <end position="230"/>
    </location>
</feature>
<dbReference type="KEGG" id="kyr:CVV65_08665"/>
<evidence type="ECO:0000256" key="1">
    <source>
        <dbReference type="ARBA" id="ARBA00000385"/>
    </source>
</evidence>
<comment type="catalytic activity">
    <reaction evidence="1 5">
        <text>uridine(55) in tRNA = pseudouridine(55) in tRNA</text>
        <dbReference type="Rhea" id="RHEA:42532"/>
        <dbReference type="Rhea" id="RHEA-COMP:10101"/>
        <dbReference type="Rhea" id="RHEA-COMP:10102"/>
        <dbReference type="ChEBI" id="CHEBI:65314"/>
        <dbReference type="ChEBI" id="CHEBI:65315"/>
        <dbReference type="EC" id="5.4.99.25"/>
    </reaction>
</comment>
<reference evidence="9" key="1">
    <citation type="submission" date="2017-11" db="EMBL/GenBank/DDBJ databases">
        <title>Complete Genome Sequence of Kyrpidia sp. Strain EA-1, a thermophilic, hydrogen-oxidizing Bacterium, isolated from the Azores.</title>
        <authorList>
            <person name="Reiner J.E."/>
            <person name="Lapp C.J."/>
            <person name="Bunk B."/>
            <person name="Gescher J."/>
        </authorList>
    </citation>
    <scope>NUCLEOTIDE SEQUENCE [LARGE SCALE GENOMIC DNA]</scope>
    <source>
        <strain evidence="9">EA-1</strain>
    </source>
</reference>
<sequence length="300" mass="32524">MNGVLVLDKPAGLTSHDVVGRVRRWLGIRRIGHTGTLDPDATGVLVLCVGKATRIAEYLSGEDKEYIGVLALGAATDTDDASGEVIERMPNPPADPKALRRAAAALTGEILQRPPAFSAVRVGGKRAYDLARAGRPADLPARKVQVYRFDVGMPTPRGELLEAPFHVACSKGTYVRSLCRDLGAKVGIPAHMASLRRVRQGPFTVEQALPWPEVQRGGEEGRLAEAVRPVLWALRTWPRFTLLAGEVDRLRQGRELMADPARLSPGTSPPGLLVAAYQDQLVAVCRRNGERIFPLKVLLT</sequence>
<dbReference type="InterPro" id="IPR014780">
    <property type="entry name" value="tRNA_psdUridine_synth_TruB"/>
</dbReference>
<dbReference type="Pfam" id="PF01509">
    <property type="entry name" value="TruB_N"/>
    <property type="match status" value="1"/>
</dbReference>
<dbReference type="GO" id="GO:0160148">
    <property type="term" value="F:tRNA pseudouridine(55) synthase activity"/>
    <property type="evidence" value="ECO:0007669"/>
    <property type="project" value="UniProtKB-EC"/>
</dbReference>
<accession>A0A2K8N7A6</accession>
<dbReference type="GO" id="GO:0031119">
    <property type="term" value="P:tRNA pseudouridine synthesis"/>
    <property type="evidence" value="ECO:0007669"/>
    <property type="project" value="UniProtKB-UniRule"/>
</dbReference>
<name>A0A2K8N7A6_9BACL</name>
<proteinExistence type="inferred from homology"/>
<protein>
    <recommendedName>
        <fullName evidence="5">tRNA pseudouridine synthase B</fullName>
        <ecNumber evidence="5">5.4.99.25</ecNumber>
    </recommendedName>
    <alternativeName>
        <fullName evidence="5">tRNA pseudouridine(55) synthase</fullName>
        <shortName evidence="5">Psi55 synthase</shortName>
    </alternativeName>
    <alternativeName>
        <fullName evidence="5">tRNA pseudouridylate synthase</fullName>
    </alternativeName>
    <alternativeName>
        <fullName evidence="5">tRNA-uridine isomerase</fullName>
    </alternativeName>
</protein>
<feature type="domain" description="Pseudouridine synthase II N-terminal" evidence="6">
    <location>
        <begin position="23"/>
        <end position="175"/>
    </location>
</feature>
<dbReference type="GO" id="GO:1990481">
    <property type="term" value="P:mRNA pseudouridine synthesis"/>
    <property type="evidence" value="ECO:0007669"/>
    <property type="project" value="TreeGrafter"/>
</dbReference>
<dbReference type="InterPro" id="IPR020103">
    <property type="entry name" value="PsdUridine_synth_cat_dom_sf"/>
</dbReference>
<dbReference type="EC" id="5.4.99.25" evidence="5"/>
<evidence type="ECO:0000256" key="2">
    <source>
        <dbReference type="ARBA" id="ARBA00005642"/>
    </source>
</evidence>
<evidence type="ECO:0000256" key="5">
    <source>
        <dbReference type="HAMAP-Rule" id="MF_01080"/>
    </source>
</evidence>
<dbReference type="RefSeq" id="WP_100667784.1">
    <property type="nucleotide sequence ID" value="NZ_CP024955.1"/>
</dbReference>
<organism evidence="8 9">
    <name type="scientific">Kyrpidia spormannii</name>
    <dbReference type="NCBI Taxonomy" id="2055160"/>
    <lineage>
        <taxon>Bacteria</taxon>
        <taxon>Bacillati</taxon>
        <taxon>Bacillota</taxon>
        <taxon>Bacilli</taxon>
        <taxon>Bacillales</taxon>
        <taxon>Alicyclobacillaceae</taxon>
        <taxon>Kyrpidia</taxon>
    </lineage>
</organism>
<evidence type="ECO:0000256" key="4">
    <source>
        <dbReference type="ARBA" id="ARBA00023235"/>
    </source>
</evidence>
<dbReference type="OrthoDB" id="9802309at2"/>
<dbReference type="Gene3D" id="3.30.2350.10">
    <property type="entry name" value="Pseudouridine synthase"/>
    <property type="match status" value="1"/>
</dbReference>
<evidence type="ECO:0000313" key="9">
    <source>
        <dbReference type="Proteomes" id="UP000231932"/>
    </source>
</evidence>
<comment type="function">
    <text evidence="5">Responsible for synthesis of pseudouridine from uracil-55 in the psi GC loop of transfer RNAs.</text>
</comment>
<dbReference type="AlphaFoldDB" id="A0A2K8N7A6"/>
<evidence type="ECO:0000259" key="7">
    <source>
        <dbReference type="Pfam" id="PF16198"/>
    </source>
</evidence>
<gene>
    <name evidence="5 8" type="primary">truB</name>
    <name evidence="8" type="ORF">CVV65_08665</name>
</gene>
<keyword evidence="9" id="KW-1185">Reference proteome</keyword>
<dbReference type="EMBL" id="CP024955">
    <property type="protein sequence ID" value="ATY84985.1"/>
    <property type="molecule type" value="Genomic_DNA"/>
</dbReference>
<dbReference type="InterPro" id="IPR002501">
    <property type="entry name" value="PsdUridine_synth_N"/>
</dbReference>
<dbReference type="PANTHER" id="PTHR13767:SF2">
    <property type="entry name" value="PSEUDOURIDYLATE SYNTHASE TRUB1"/>
    <property type="match status" value="1"/>
</dbReference>
<dbReference type="PANTHER" id="PTHR13767">
    <property type="entry name" value="TRNA-PSEUDOURIDINE SYNTHASE"/>
    <property type="match status" value="1"/>
</dbReference>
<dbReference type="CDD" id="cd02573">
    <property type="entry name" value="PseudoU_synth_EcTruB"/>
    <property type="match status" value="1"/>
</dbReference>
<feature type="active site" description="Nucleophile" evidence="5">
    <location>
        <position position="38"/>
    </location>
</feature>
<dbReference type="SUPFAM" id="SSF55120">
    <property type="entry name" value="Pseudouridine synthase"/>
    <property type="match status" value="1"/>
</dbReference>
<keyword evidence="3 5" id="KW-0819">tRNA processing</keyword>
<dbReference type="Proteomes" id="UP000231932">
    <property type="component" value="Chromosome"/>
</dbReference>
<dbReference type="HAMAP" id="MF_01080">
    <property type="entry name" value="TruB_bact"/>
    <property type="match status" value="1"/>
</dbReference>